<proteinExistence type="predicted"/>
<dbReference type="Proteomes" id="UP001139365">
    <property type="component" value="Unassembled WGS sequence"/>
</dbReference>
<dbReference type="InterPro" id="IPR010502">
    <property type="entry name" value="Carb-bd_dom_fam9"/>
</dbReference>
<dbReference type="Pfam" id="PF16011">
    <property type="entry name" value="CBM9_2"/>
    <property type="match status" value="2"/>
</dbReference>
<dbReference type="Gene3D" id="2.60.40.1190">
    <property type="match status" value="1"/>
</dbReference>
<dbReference type="GO" id="GO:0004553">
    <property type="term" value="F:hydrolase activity, hydrolyzing O-glycosyl compounds"/>
    <property type="evidence" value="ECO:0007669"/>
    <property type="project" value="InterPro"/>
</dbReference>
<dbReference type="GO" id="GO:0016052">
    <property type="term" value="P:carbohydrate catabolic process"/>
    <property type="evidence" value="ECO:0007669"/>
    <property type="project" value="InterPro"/>
</dbReference>
<organism evidence="2 3">
    <name type="scientific">Candidatus Colimorpha enterica</name>
    <dbReference type="NCBI Taxonomy" id="3083063"/>
    <lineage>
        <taxon>Bacteria</taxon>
        <taxon>Pseudomonadati</taxon>
        <taxon>Bacteroidota</taxon>
        <taxon>Bacteroidia</taxon>
        <taxon>Bacteroidales</taxon>
        <taxon>Candidatus Colimorpha</taxon>
    </lineage>
</organism>
<dbReference type="SUPFAM" id="SSF49344">
    <property type="entry name" value="CBD9-like"/>
    <property type="match status" value="1"/>
</dbReference>
<dbReference type="CDD" id="cd09620">
    <property type="entry name" value="CBM9_like_3"/>
    <property type="match status" value="1"/>
</dbReference>
<reference evidence="2 3" key="1">
    <citation type="submission" date="2022-03" db="EMBL/GenBank/DDBJ databases">
        <title>Metagenome-assembled genomes from swine fecal metagenomes.</title>
        <authorList>
            <person name="Holman D.B."/>
            <person name="Kommadath A."/>
        </authorList>
    </citation>
    <scope>NUCLEOTIDE SEQUENCE [LARGE SCALE GENOMIC DNA]</scope>
    <source>
        <strain evidence="2">SUG147</strain>
    </source>
</reference>
<gene>
    <name evidence="2" type="ORF">MR241_09505</name>
</gene>
<dbReference type="EMBL" id="JALEMU010000159">
    <property type="protein sequence ID" value="MCI5756512.1"/>
    <property type="molecule type" value="Genomic_DNA"/>
</dbReference>
<comment type="caution">
    <text evidence="2">The sequence shown here is derived from an EMBL/GenBank/DDBJ whole genome shotgun (WGS) entry which is preliminary data.</text>
</comment>
<evidence type="ECO:0000259" key="1">
    <source>
        <dbReference type="Pfam" id="PF16011"/>
    </source>
</evidence>
<dbReference type="AlphaFoldDB" id="A0AAE3K0Y5"/>
<dbReference type="GO" id="GO:0030246">
    <property type="term" value="F:carbohydrate binding"/>
    <property type="evidence" value="ECO:0007669"/>
    <property type="project" value="InterPro"/>
</dbReference>
<feature type="domain" description="Carbohydrate-binding" evidence="1">
    <location>
        <begin position="19"/>
        <end position="110"/>
    </location>
</feature>
<evidence type="ECO:0000313" key="3">
    <source>
        <dbReference type="Proteomes" id="UP001139365"/>
    </source>
</evidence>
<sequence length="194" mass="22024">MKEYHIPFSSEPGKSAPAVLDIFRWEDNGYQPETEARLSCDGERLYLLMTCREKNPLARFTADGSPVCRDSCMEFFFAPDGDCRYCNIEINANGCCLTGIGASRYDRVCADFLFSHPVGEVHGGFWCVKAVISMEKLKKLYGTESIGFFTGNFYKCGDETEFPHYGMWSEAVSDTPDFHRPECFGRLIPDRPIR</sequence>
<evidence type="ECO:0000313" key="2">
    <source>
        <dbReference type="EMBL" id="MCI5756512.1"/>
    </source>
</evidence>
<name>A0AAE3K0Y5_9BACT</name>
<feature type="domain" description="Carbohydrate-binding" evidence="1">
    <location>
        <begin position="149"/>
        <end position="187"/>
    </location>
</feature>
<protein>
    <submittedName>
        <fullName evidence="2">Carbohydrate-binding family 9-like protein</fullName>
    </submittedName>
</protein>
<accession>A0AAE3K0Y5</accession>